<comment type="caution">
    <text evidence="2">The sequence shown here is derived from an EMBL/GenBank/DDBJ whole genome shotgun (WGS) entry which is preliminary data.</text>
</comment>
<dbReference type="Proteomes" id="UP001383192">
    <property type="component" value="Unassembled WGS sequence"/>
</dbReference>
<feature type="region of interest" description="Disordered" evidence="1">
    <location>
        <begin position="148"/>
        <end position="172"/>
    </location>
</feature>
<feature type="compositionally biased region" description="Polar residues" evidence="1">
    <location>
        <begin position="750"/>
        <end position="760"/>
    </location>
</feature>
<sequence>MPTPASTSRRRNSASAGSELPKSSYETPSRPRNGRSASPPLSVAATSTVTPYGTQPTKMNVVTRVAIEGKAKQGVDGAAVKMYLKDNVSPGQLYSSFQENVKILDSIVHPLDSNSAPYNFNSVATPLLHSAARALNLPARSQQSFQAAFGLSPPPSTTSSTSSRVGGSSASPDSIAPVDLAYTGQILVSGYYISFVLPKVFPPRYPDDDGNTRTKYGSRRLSIGDRDRIHAQFVAAIDLWVPYLSRPPRSPYLLSIPTPRCLHNNIKLRIFPPVITNTAASFASLSSTDGEDSMTWDLASDPYVTRAANSRSRSKSNSANGYGSLSYHGNEADDESSDSSTAGSFPSTERIRLRWAKPVKNLDIPRYGREDLDSSLASMENGRHRVGVKTVKGEMTCIVKGKVVNSDGLESAIMDVEYKGTCRDVWYPGVAVLLGMDVALESKNSDVTWYDGESGPNAGWEISGGIGYTGFDVGASTNPRALGRFDSLESNTSGPQIQISPSSPLRPSNLPSRQNSSSSAISHNSSSSTSSLLRAPLPGVQNVAEYSFEKSNPPGDPAASTTSTQLSSIGSLPTSSQLHFRAPGYPITMHLNMNELLPPAKNEFVFSIKGTIVVTPRIRSNPRANGSSRQNASSGAESDETTSAASDAYDRDPVPITLPTFSVLAADHEKTTIVVRNDINHDTRATVEVYNSNGDILLDAQARKTVLQKGGFTRCADAGGRIVIKTSSVLEANGHAYGGLGQKVFPSQSLARTPNGSGRSSPVHGHLRTTSLSGLTKATQKMRPKRDGELMIPWVDANVTTLISSSVEDSSSSYAVRVLLPAPADMESSEWLEFGLAKPGLHAESGLTRPGENGKPPQVDIVGVSVDGVPVKFEMTAAAVKEEPDGFLGGVKVEEMSAKEWISWVRVRVGGVGGGKLVIDYVVREEAESERKRGKRGLGRVFLSVFTCRHLLFLLVEWLSSWRIKKSNFRHSTNTSVGQKLLHYAAEPFFYPQVSFLVKSTPGTSSFSLSPILSFTAILAFLVACALLHQTKSDLLRIHRSIDIARSAGWDELAEPVVITTTVYSSPSHTQWDWFGKPDLKGTEATEITSSLPDFTASTVISPIPSDIQPSAQPASAIPTSQEDSTDIIEEPFSFIETFGLVPYQKLMNLTWGDFKPLASSTLKHVAHVAGIAWQIARKIYHYPLDPP</sequence>
<feature type="region of interest" description="Disordered" evidence="1">
    <location>
        <begin position="619"/>
        <end position="651"/>
    </location>
</feature>
<feature type="compositionally biased region" description="Low complexity" evidence="1">
    <location>
        <begin position="157"/>
        <end position="172"/>
    </location>
</feature>
<keyword evidence="2" id="KW-0687">Ribonucleoprotein</keyword>
<feature type="compositionally biased region" description="Polar residues" evidence="1">
    <location>
        <begin position="44"/>
        <end position="55"/>
    </location>
</feature>
<feature type="region of interest" description="Disordered" evidence="1">
    <location>
        <begin position="547"/>
        <end position="577"/>
    </location>
</feature>
<feature type="compositionally biased region" description="Polar residues" evidence="1">
    <location>
        <begin position="559"/>
        <end position="577"/>
    </location>
</feature>
<accession>A0AAW0CQF7</accession>
<organism evidence="2 3">
    <name type="scientific">Paramarasmius palmivorus</name>
    <dbReference type="NCBI Taxonomy" id="297713"/>
    <lineage>
        <taxon>Eukaryota</taxon>
        <taxon>Fungi</taxon>
        <taxon>Dikarya</taxon>
        <taxon>Basidiomycota</taxon>
        <taxon>Agaricomycotina</taxon>
        <taxon>Agaricomycetes</taxon>
        <taxon>Agaricomycetidae</taxon>
        <taxon>Agaricales</taxon>
        <taxon>Marasmiineae</taxon>
        <taxon>Marasmiaceae</taxon>
        <taxon>Paramarasmius</taxon>
    </lineage>
</organism>
<evidence type="ECO:0000313" key="2">
    <source>
        <dbReference type="EMBL" id="KAK7040920.1"/>
    </source>
</evidence>
<keyword evidence="2" id="KW-0689">Ribosomal protein</keyword>
<feature type="compositionally biased region" description="Polar residues" evidence="1">
    <location>
        <begin position="622"/>
        <end position="645"/>
    </location>
</feature>
<name>A0AAW0CQF7_9AGAR</name>
<feature type="compositionally biased region" description="Low complexity" evidence="1">
    <location>
        <begin position="307"/>
        <end position="320"/>
    </location>
</feature>
<feature type="compositionally biased region" description="Polar residues" evidence="1">
    <location>
        <begin position="768"/>
        <end position="779"/>
    </location>
</feature>
<evidence type="ECO:0000256" key="1">
    <source>
        <dbReference type="SAM" id="MobiDB-lite"/>
    </source>
</evidence>
<feature type="region of interest" description="Disordered" evidence="1">
    <location>
        <begin position="1"/>
        <end position="55"/>
    </location>
</feature>
<reference evidence="2 3" key="1">
    <citation type="submission" date="2024-01" db="EMBL/GenBank/DDBJ databases">
        <title>A draft genome for a cacao thread blight-causing isolate of Paramarasmius palmivorus.</title>
        <authorList>
            <person name="Baruah I.K."/>
            <person name="Bukari Y."/>
            <person name="Amoako-Attah I."/>
            <person name="Meinhardt L.W."/>
            <person name="Bailey B.A."/>
            <person name="Cohen S.P."/>
        </authorList>
    </citation>
    <scope>NUCLEOTIDE SEQUENCE [LARGE SCALE GENOMIC DNA]</scope>
    <source>
        <strain evidence="2 3">GH-12</strain>
    </source>
</reference>
<dbReference type="AlphaFoldDB" id="A0AAW0CQF7"/>
<dbReference type="EMBL" id="JAYKXP010000035">
    <property type="protein sequence ID" value="KAK7040920.1"/>
    <property type="molecule type" value="Genomic_DNA"/>
</dbReference>
<protein>
    <submittedName>
        <fullName evidence="2">60S acidic ribosomal protein P1</fullName>
    </submittedName>
</protein>
<keyword evidence="3" id="KW-1185">Reference proteome</keyword>
<proteinExistence type="predicted"/>
<feature type="region of interest" description="Disordered" evidence="1">
    <location>
        <begin position="307"/>
        <end position="345"/>
    </location>
</feature>
<feature type="region of interest" description="Disordered" evidence="1">
    <location>
        <begin position="750"/>
        <end position="783"/>
    </location>
</feature>
<feature type="region of interest" description="Disordered" evidence="1">
    <location>
        <begin position="482"/>
        <end position="535"/>
    </location>
</feature>
<evidence type="ECO:0000313" key="3">
    <source>
        <dbReference type="Proteomes" id="UP001383192"/>
    </source>
</evidence>
<gene>
    <name evidence="2" type="primary">RPA1_2</name>
    <name evidence="2" type="ORF">VNI00_009516</name>
</gene>
<feature type="compositionally biased region" description="Low complexity" evidence="1">
    <location>
        <begin position="495"/>
        <end position="531"/>
    </location>
</feature>
<dbReference type="GO" id="GO:0005840">
    <property type="term" value="C:ribosome"/>
    <property type="evidence" value="ECO:0007669"/>
    <property type="project" value="UniProtKB-KW"/>
</dbReference>